<evidence type="ECO:0000256" key="2">
    <source>
        <dbReference type="ARBA" id="ARBA00008096"/>
    </source>
</evidence>
<dbReference type="GO" id="GO:0097020">
    <property type="term" value="F:COPII receptor activity"/>
    <property type="evidence" value="ECO:0007669"/>
    <property type="project" value="InterPro"/>
</dbReference>
<evidence type="ECO:0000313" key="8">
    <source>
        <dbReference type="Proteomes" id="UP000187283"/>
    </source>
</evidence>
<reference evidence="7 8" key="1">
    <citation type="submission" date="2017-01" db="EMBL/GenBank/DDBJ databases">
        <authorList>
            <person name="Mah S.A."/>
            <person name="Swanson W.J."/>
            <person name="Moy G.W."/>
            <person name="Vacquier V.D."/>
        </authorList>
    </citation>
    <scope>NUCLEOTIDE SEQUENCE [LARGE SCALE GENOMIC DNA]</scope>
    <source>
        <strain evidence="7 8">GSMNP</strain>
    </source>
</reference>
<feature type="transmembrane region" description="Helical" evidence="6">
    <location>
        <begin position="69"/>
        <end position="91"/>
    </location>
</feature>
<keyword evidence="4 6" id="KW-1133">Transmembrane helix</keyword>
<organism evidence="7 8">
    <name type="scientific">Smittium culicis</name>
    <dbReference type="NCBI Taxonomy" id="133412"/>
    <lineage>
        <taxon>Eukaryota</taxon>
        <taxon>Fungi</taxon>
        <taxon>Fungi incertae sedis</taxon>
        <taxon>Zoopagomycota</taxon>
        <taxon>Kickxellomycotina</taxon>
        <taxon>Harpellomycetes</taxon>
        <taxon>Harpellales</taxon>
        <taxon>Legeriomycetaceae</taxon>
        <taxon>Smittium</taxon>
    </lineage>
</organism>
<protein>
    <submittedName>
        <fullName evidence="7">Protein SVP26</fullName>
    </submittedName>
</protein>
<feature type="transmembrane region" description="Helical" evidence="6">
    <location>
        <begin position="44"/>
        <end position="63"/>
    </location>
</feature>
<comment type="similarity">
    <text evidence="2">Belongs to the SVP26 family.</text>
</comment>
<dbReference type="PANTHER" id="PTHR13144">
    <property type="entry name" value="TEX261 PROTEIN"/>
    <property type="match status" value="1"/>
</dbReference>
<dbReference type="PANTHER" id="PTHR13144:SF0">
    <property type="entry name" value="PROTEIN TEX261"/>
    <property type="match status" value="1"/>
</dbReference>
<dbReference type="InterPro" id="IPR007277">
    <property type="entry name" value="Svp26/Tex261"/>
</dbReference>
<comment type="caution">
    <text evidence="7">The sequence shown here is derived from an EMBL/GenBank/DDBJ whole genome shotgun (WGS) entry which is preliminary data.</text>
</comment>
<comment type="subcellular location">
    <subcellularLocation>
        <location evidence="1">Membrane</location>
        <topology evidence="1">Multi-pass membrane protein</topology>
    </subcellularLocation>
</comment>
<feature type="transmembrane region" description="Helical" evidence="6">
    <location>
        <begin position="98"/>
        <end position="117"/>
    </location>
</feature>
<keyword evidence="3 6" id="KW-0812">Transmembrane</keyword>
<dbReference type="GO" id="GO:0030134">
    <property type="term" value="C:COPII-coated ER to Golgi transport vesicle"/>
    <property type="evidence" value="ECO:0007669"/>
    <property type="project" value="TreeGrafter"/>
</dbReference>
<dbReference type="EMBL" id="LSSN01004568">
    <property type="protein sequence ID" value="OMJ11290.1"/>
    <property type="molecule type" value="Genomic_DNA"/>
</dbReference>
<dbReference type="AlphaFoldDB" id="A0A1R1X9H9"/>
<sequence length="182" mass="20460">MSIVIKLISVLGLVVFTVLGLFCIGCGLYMASEWVEENSRKAKKILEIYTIVSLVLLLLFFILDGAPLLRTLFSILCLGIYSLFLNTFPLVNLASFSFIASCVCALANHFVWFTYFANSFTNYTVLEVISFMTLCVWLLPILYLISLDSPSNSLPSYDSSGKSKKRQKIFSSIFSSFSFEKQ</sequence>
<feature type="transmembrane region" description="Helical" evidence="6">
    <location>
        <begin position="123"/>
        <end position="145"/>
    </location>
</feature>
<dbReference type="GO" id="GO:0000139">
    <property type="term" value="C:Golgi membrane"/>
    <property type="evidence" value="ECO:0007669"/>
    <property type="project" value="TreeGrafter"/>
</dbReference>
<accession>A0A1R1X9H9</accession>
<proteinExistence type="inferred from homology"/>
<evidence type="ECO:0000256" key="1">
    <source>
        <dbReference type="ARBA" id="ARBA00004141"/>
    </source>
</evidence>
<dbReference type="Proteomes" id="UP000187283">
    <property type="component" value="Unassembled WGS sequence"/>
</dbReference>
<evidence type="ECO:0000256" key="4">
    <source>
        <dbReference type="ARBA" id="ARBA00022989"/>
    </source>
</evidence>
<gene>
    <name evidence="7" type="ORF">AYI70_g9821</name>
</gene>
<dbReference type="GO" id="GO:0006888">
    <property type="term" value="P:endoplasmic reticulum to Golgi vesicle-mediated transport"/>
    <property type="evidence" value="ECO:0007669"/>
    <property type="project" value="InterPro"/>
</dbReference>
<dbReference type="GO" id="GO:0005789">
    <property type="term" value="C:endoplasmic reticulum membrane"/>
    <property type="evidence" value="ECO:0007669"/>
    <property type="project" value="TreeGrafter"/>
</dbReference>
<dbReference type="OrthoDB" id="28257at2759"/>
<evidence type="ECO:0000313" key="7">
    <source>
        <dbReference type="EMBL" id="OMJ11290.1"/>
    </source>
</evidence>
<feature type="transmembrane region" description="Helical" evidence="6">
    <location>
        <begin position="6"/>
        <end position="32"/>
    </location>
</feature>
<evidence type="ECO:0000256" key="5">
    <source>
        <dbReference type="ARBA" id="ARBA00023136"/>
    </source>
</evidence>
<keyword evidence="8" id="KW-1185">Reference proteome</keyword>
<keyword evidence="5 6" id="KW-0472">Membrane</keyword>
<evidence type="ECO:0000256" key="6">
    <source>
        <dbReference type="SAM" id="Phobius"/>
    </source>
</evidence>
<evidence type="ECO:0000256" key="3">
    <source>
        <dbReference type="ARBA" id="ARBA00022692"/>
    </source>
</evidence>
<dbReference type="Pfam" id="PF04148">
    <property type="entry name" value="Erv26"/>
    <property type="match status" value="1"/>
</dbReference>
<name>A0A1R1X9H9_9FUNG</name>